<name>A0A3A9Z929_9ACTN</name>
<sequence>MTEAPSGRAARAAGVTRRRLLGGGAAALLSGAALAATTGALTWGSSRDERESGGTGGDPVAEYLSEAVPDGAGLTALAARGEEVVHCAGRGLSDREAGIAYGCGTVFDIGSLTKQFTAAAILRLEMARALSTDDPLAAHVAGLPADKRSLTLHQLLTHTAGLVDVLGDDDEVLSREDMLTAMGESELQSAPGAAYHYSNVGYSVLAAVIEKVSGAGYEEYLAHELFAPAGLSRTGYVLPRWERSGIAVEYDGAGTPVGRPNEHPWAEDGPYWNLRGNGGLLSTAPDMHRWHLALSGDGVLSAAAREKMFRPWVREDGGDTWYGYGWVIADWDGHRVAWHNGGNGLSYAECARRLDDGLLVFWATGAVEGDGEWNLEELDLTRGIAGSLRAGG</sequence>
<dbReference type="SUPFAM" id="SSF56601">
    <property type="entry name" value="beta-lactamase/transpeptidase-like"/>
    <property type="match status" value="1"/>
</dbReference>
<evidence type="ECO:0000313" key="3">
    <source>
        <dbReference type="EMBL" id="RKN44840.1"/>
    </source>
</evidence>
<dbReference type="Pfam" id="PF00144">
    <property type="entry name" value="Beta-lactamase"/>
    <property type="match status" value="1"/>
</dbReference>
<evidence type="ECO:0000256" key="1">
    <source>
        <dbReference type="SAM" id="SignalP"/>
    </source>
</evidence>
<evidence type="ECO:0000313" key="4">
    <source>
        <dbReference type="Proteomes" id="UP000272474"/>
    </source>
</evidence>
<dbReference type="PANTHER" id="PTHR46825:SF9">
    <property type="entry name" value="BETA-LACTAMASE-RELATED DOMAIN-CONTAINING PROTEIN"/>
    <property type="match status" value="1"/>
</dbReference>
<protein>
    <submittedName>
        <fullName evidence="3">Class A beta-lactamase-related serine hydrolase</fullName>
    </submittedName>
</protein>
<dbReference type="AlphaFoldDB" id="A0A3A9Z929"/>
<dbReference type="GO" id="GO:0016787">
    <property type="term" value="F:hydrolase activity"/>
    <property type="evidence" value="ECO:0007669"/>
    <property type="project" value="UniProtKB-KW"/>
</dbReference>
<dbReference type="InterPro" id="IPR006311">
    <property type="entry name" value="TAT_signal"/>
</dbReference>
<keyword evidence="3" id="KW-0378">Hydrolase</keyword>
<dbReference type="InterPro" id="IPR012338">
    <property type="entry name" value="Beta-lactam/transpept-like"/>
</dbReference>
<evidence type="ECO:0000259" key="2">
    <source>
        <dbReference type="Pfam" id="PF00144"/>
    </source>
</evidence>
<proteinExistence type="predicted"/>
<organism evidence="3 4">
    <name type="scientific">Streptomyces hoynatensis</name>
    <dbReference type="NCBI Taxonomy" id="1141874"/>
    <lineage>
        <taxon>Bacteria</taxon>
        <taxon>Bacillati</taxon>
        <taxon>Actinomycetota</taxon>
        <taxon>Actinomycetes</taxon>
        <taxon>Kitasatosporales</taxon>
        <taxon>Streptomycetaceae</taxon>
        <taxon>Streptomyces</taxon>
    </lineage>
</organism>
<dbReference type="Gene3D" id="3.40.710.10">
    <property type="entry name" value="DD-peptidase/beta-lactamase superfamily"/>
    <property type="match status" value="1"/>
</dbReference>
<dbReference type="PANTHER" id="PTHR46825">
    <property type="entry name" value="D-ALANYL-D-ALANINE-CARBOXYPEPTIDASE/ENDOPEPTIDASE AMPH"/>
    <property type="match status" value="1"/>
</dbReference>
<dbReference type="EMBL" id="RBAL01000003">
    <property type="protein sequence ID" value="RKN44840.1"/>
    <property type="molecule type" value="Genomic_DNA"/>
</dbReference>
<dbReference type="InterPro" id="IPR001466">
    <property type="entry name" value="Beta-lactam-related"/>
</dbReference>
<dbReference type="OrthoDB" id="9809635at2"/>
<dbReference type="InterPro" id="IPR050491">
    <property type="entry name" value="AmpC-like"/>
</dbReference>
<gene>
    <name evidence="3" type="ORF">D7294_06895</name>
</gene>
<dbReference type="RefSeq" id="WP_120676635.1">
    <property type="nucleotide sequence ID" value="NZ_RBAL01000003.1"/>
</dbReference>
<comment type="caution">
    <text evidence="3">The sequence shown here is derived from an EMBL/GenBank/DDBJ whole genome shotgun (WGS) entry which is preliminary data.</text>
</comment>
<dbReference type="Proteomes" id="UP000272474">
    <property type="component" value="Unassembled WGS sequence"/>
</dbReference>
<keyword evidence="4" id="KW-1185">Reference proteome</keyword>
<accession>A0A3A9Z929</accession>
<dbReference type="PROSITE" id="PS51318">
    <property type="entry name" value="TAT"/>
    <property type="match status" value="1"/>
</dbReference>
<reference evidence="3 4" key="1">
    <citation type="journal article" date="2014" name="Int. J. Syst. Evol. Microbiol.">
        <title>Streptomyces hoynatensis sp. nov., isolated from deep marine sediment.</title>
        <authorList>
            <person name="Veyisoglu A."/>
            <person name="Sahin N."/>
        </authorList>
    </citation>
    <scope>NUCLEOTIDE SEQUENCE [LARGE SCALE GENOMIC DNA]</scope>
    <source>
        <strain evidence="3 4">KCTC 29097</strain>
    </source>
</reference>
<feature type="chain" id="PRO_5017181831" evidence="1">
    <location>
        <begin position="36"/>
        <end position="392"/>
    </location>
</feature>
<keyword evidence="1" id="KW-0732">Signal</keyword>
<feature type="signal peptide" evidence="1">
    <location>
        <begin position="1"/>
        <end position="35"/>
    </location>
</feature>
<feature type="domain" description="Beta-lactamase-related" evidence="2">
    <location>
        <begin position="72"/>
        <end position="345"/>
    </location>
</feature>